<dbReference type="RefSeq" id="XP_003741715.1">
    <property type="nucleotide sequence ID" value="XM_003741667.2"/>
</dbReference>
<dbReference type="GO" id="GO:0005654">
    <property type="term" value="C:nucleoplasm"/>
    <property type="evidence" value="ECO:0007669"/>
    <property type="project" value="TreeGrafter"/>
</dbReference>
<dbReference type="GO" id="GO:0061136">
    <property type="term" value="P:regulation of proteasomal protein catabolic process"/>
    <property type="evidence" value="ECO:0007669"/>
    <property type="project" value="TreeGrafter"/>
</dbReference>
<dbReference type="AlphaFoldDB" id="A0AAJ6VXA1"/>
<dbReference type="Gene3D" id="1.20.120.180">
    <property type="entry name" value="Proteasome activator pa28, C-terminal domain"/>
    <property type="match status" value="1"/>
</dbReference>
<dbReference type="GO" id="GO:0005737">
    <property type="term" value="C:cytoplasm"/>
    <property type="evidence" value="ECO:0007669"/>
    <property type="project" value="TreeGrafter"/>
</dbReference>
<dbReference type="InterPro" id="IPR036252">
    <property type="entry name" value="Proteasome_activ_sf"/>
</dbReference>
<evidence type="ECO:0000256" key="4">
    <source>
        <dbReference type="SAM" id="MobiDB-lite"/>
    </source>
</evidence>
<keyword evidence="2 8" id="KW-0647">Proteasome</keyword>
<feature type="domain" description="Proteasome activator PA28 C-terminal" evidence="6">
    <location>
        <begin position="122"/>
        <end position="264"/>
    </location>
</feature>
<keyword evidence="7" id="KW-1185">Reference proteome</keyword>
<dbReference type="FunFam" id="1.20.120.180:FF:000002">
    <property type="entry name" value="Proteasome activator complex subunit 1"/>
    <property type="match status" value="1"/>
</dbReference>
<dbReference type="Proteomes" id="UP000694867">
    <property type="component" value="Unplaced"/>
</dbReference>
<feature type="region of interest" description="Disordered" evidence="4">
    <location>
        <begin position="68"/>
        <end position="112"/>
    </location>
</feature>
<evidence type="ECO:0000313" key="8">
    <source>
        <dbReference type="RefSeq" id="XP_003741715.1"/>
    </source>
</evidence>
<gene>
    <name evidence="8" type="primary">LOC100897921</name>
</gene>
<sequence>MSAVKEQASKSKPTAVESVSAVEHLEAFKSKVMKDAEETLLQKFPLRIYQLTELMKSPEFNMNFTQCHAPINIPRPDPSGAETNGGDAETDQTRKRRRVDEDSTQGSDVDGSKVLLLPNGPVKLNQTLTKLFEITKPLIVQQINDCNLLKMWIELSIPKVEDGNNFGVDIQEECLKEVSSAESEAALYLDQPARYYMSRAKMIVKLAKYPHVEDYRKTIEELDEKQYMNVKLVVRELFNNYAAIHDMLTKNLEKIKRPRTTNANSLY</sequence>
<feature type="domain" description="Proteasome activator PA28 N-terminal" evidence="5">
    <location>
        <begin position="24"/>
        <end position="78"/>
    </location>
</feature>
<dbReference type="GeneID" id="100897921"/>
<dbReference type="GO" id="GO:0061133">
    <property type="term" value="F:endopeptidase activator activity"/>
    <property type="evidence" value="ECO:0007669"/>
    <property type="project" value="TreeGrafter"/>
</dbReference>
<dbReference type="SUPFAM" id="SSF47216">
    <property type="entry name" value="Proteasome activator"/>
    <property type="match status" value="1"/>
</dbReference>
<name>A0AAJ6VXA1_9ACAR</name>
<dbReference type="InterPro" id="IPR036997">
    <property type="entry name" value="PA28_C_sf"/>
</dbReference>
<dbReference type="Pfam" id="PF02251">
    <property type="entry name" value="PA28_N"/>
    <property type="match status" value="1"/>
</dbReference>
<dbReference type="Pfam" id="PF02252">
    <property type="entry name" value="PA28_C"/>
    <property type="match status" value="1"/>
</dbReference>
<dbReference type="InterPro" id="IPR003185">
    <property type="entry name" value="Proteasome_activ_PA28_N"/>
</dbReference>
<evidence type="ECO:0000256" key="1">
    <source>
        <dbReference type="ARBA" id="ARBA00005883"/>
    </source>
</evidence>
<protein>
    <submittedName>
        <fullName evidence="8">Proteasome activator complex subunit 3</fullName>
    </submittedName>
</protein>
<dbReference type="GO" id="GO:2000045">
    <property type="term" value="P:regulation of G1/S transition of mitotic cell cycle"/>
    <property type="evidence" value="ECO:0007669"/>
    <property type="project" value="TreeGrafter"/>
</dbReference>
<evidence type="ECO:0000259" key="6">
    <source>
        <dbReference type="Pfam" id="PF02252"/>
    </source>
</evidence>
<dbReference type="InterPro" id="IPR036996">
    <property type="entry name" value="PA28_N_sf"/>
</dbReference>
<dbReference type="PANTHER" id="PTHR10660">
    <property type="entry name" value="PROTEASOME REGULATOR PA28"/>
    <property type="match status" value="1"/>
</dbReference>
<reference evidence="8" key="1">
    <citation type="submission" date="2025-08" db="UniProtKB">
        <authorList>
            <consortium name="RefSeq"/>
        </authorList>
    </citation>
    <scope>IDENTIFICATION</scope>
</reference>
<dbReference type="PANTHER" id="PTHR10660:SF2">
    <property type="entry name" value="LD45860P"/>
    <property type="match status" value="1"/>
</dbReference>
<evidence type="ECO:0000259" key="5">
    <source>
        <dbReference type="Pfam" id="PF02251"/>
    </source>
</evidence>
<evidence type="ECO:0000256" key="2">
    <source>
        <dbReference type="ARBA" id="ARBA00022942"/>
    </source>
</evidence>
<dbReference type="InterPro" id="IPR003186">
    <property type="entry name" value="PA28_C"/>
</dbReference>
<dbReference type="KEGG" id="goe:100897921"/>
<comment type="similarity">
    <text evidence="1">Belongs to the PA28 family.</text>
</comment>
<organism evidence="7 8">
    <name type="scientific">Galendromus occidentalis</name>
    <name type="common">western predatory mite</name>
    <dbReference type="NCBI Taxonomy" id="34638"/>
    <lineage>
        <taxon>Eukaryota</taxon>
        <taxon>Metazoa</taxon>
        <taxon>Ecdysozoa</taxon>
        <taxon>Arthropoda</taxon>
        <taxon>Chelicerata</taxon>
        <taxon>Arachnida</taxon>
        <taxon>Acari</taxon>
        <taxon>Parasitiformes</taxon>
        <taxon>Mesostigmata</taxon>
        <taxon>Gamasina</taxon>
        <taxon>Phytoseioidea</taxon>
        <taxon>Phytoseiidae</taxon>
        <taxon>Typhlodrominae</taxon>
        <taxon>Galendromus</taxon>
    </lineage>
</organism>
<evidence type="ECO:0000256" key="3">
    <source>
        <dbReference type="ARBA" id="ARBA00037467"/>
    </source>
</evidence>
<dbReference type="GO" id="GO:0008537">
    <property type="term" value="C:proteasome activator complex"/>
    <property type="evidence" value="ECO:0007669"/>
    <property type="project" value="InterPro"/>
</dbReference>
<evidence type="ECO:0000313" key="7">
    <source>
        <dbReference type="Proteomes" id="UP000694867"/>
    </source>
</evidence>
<dbReference type="InterPro" id="IPR009077">
    <property type="entry name" value="Proteasome_activ_PA28"/>
</dbReference>
<proteinExistence type="inferred from homology"/>
<accession>A0AAJ6VXA1</accession>
<dbReference type="Gene3D" id="1.20.5.120">
    <property type="entry name" value="Proteasome activator pa28, N-terminal domain"/>
    <property type="match status" value="1"/>
</dbReference>
<comment type="function">
    <text evidence="3">Implicated in immunoproteasome assembly and required for efficient antigen processing. The PA28 activator complex enhances the generation of class I binding peptides by altering the cleavage pattern of the proteasome.</text>
</comment>